<dbReference type="AlphaFoldDB" id="A0A2S8FMU3"/>
<comment type="caution">
    <text evidence="1">The sequence shown here is derived from an EMBL/GenBank/DDBJ whole genome shotgun (WGS) entry which is preliminary data.</text>
</comment>
<accession>A0A2S8FMU3</accession>
<name>A0A2S8FMU3_9BACT</name>
<proteinExistence type="predicted"/>
<gene>
    <name evidence="1" type="ORF">C5Y96_11375</name>
</gene>
<dbReference type="Proteomes" id="UP000240009">
    <property type="component" value="Unassembled WGS sequence"/>
</dbReference>
<dbReference type="RefSeq" id="WP_105353191.1">
    <property type="nucleotide sequence ID" value="NZ_PUIA01000035.1"/>
</dbReference>
<protein>
    <submittedName>
        <fullName evidence="1">Uncharacterized protein</fullName>
    </submittedName>
</protein>
<dbReference type="OrthoDB" id="1442548at2"/>
<sequence>MNRSELLPASLNFVEESHAEATGRYQGFGQDFFSELYNQLPSLARSFTFYRNTDGTDDLWAICQQGPIQFGVQLDPDIEVICVWDKTTHEEIGTWQPQPIPYAIDWIKCRRPINLPQRSDNERQ</sequence>
<evidence type="ECO:0000313" key="2">
    <source>
        <dbReference type="Proteomes" id="UP000240009"/>
    </source>
</evidence>
<evidence type="ECO:0000313" key="1">
    <source>
        <dbReference type="EMBL" id="PQO33437.1"/>
    </source>
</evidence>
<dbReference type="EMBL" id="PUIA01000035">
    <property type="protein sequence ID" value="PQO33437.1"/>
    <property type="molecule type" value="Genomic_DNA"/>
</dbReference>
<organism evidence="1 2">
    <name type="scientific">Blastopirellula marina</name>
    <dbReference type="NCBI Taxonomy" id="124"/>
    <lineage>
        <taxon>Bacteria</taxon>
        <taxon>Pseudomonadati</taxon>
        <taxon>Planctomycetota</taxon>
        <taxon>Planctomycetia</taxon>
        <taxon>Pirellulales</taxon>
        <taxon>Pirellulaceae</taxon>
        <taxon>Blastopirellula</taxon>
    </lineage>
</organism>
<reference evidence="1 2" key="1">
    <citation type="submission" date="2018-02" db="EMBL/GenBank/DDBJ databases">
        <title>Comparative genomes isolates from brazilian mangrove.</title>
        <authorList>
            <person name="Araujo J.E."/>
            <person name="Taketani R.G."/>
            <person name="Silva M.C.P."/>
            <person name="Loureco M.V."/>
            <person name="Andreote F.D."/>
        </authorList>
    </citation>
    <scope>NUCLEOTIDE SEQUENCE [LARGE SCALE GENOMIC DNA]</scope>
    <source>
        <strain evidence="1 2">HEX-2 MGV</strain>
    </source>
</reference>